<reference evidence="10" key="2">
    <citation type="submission" date="2021-08" db="EMBL/GenBank/DDBJ databases">
        <authorList>
            <person name="Eriksson T."/>
        </authorList>
    </citation>
    <scope>NUCLEOTIDE SEQUENCE</scope>
    <source>
        <strain evidence="10">Stoneville</strain>
        <tissue evidence="10">Whole head</tissue>
    </source>
</reference>
<evidence type="ECO:0000256" key="3">
    <source>
        <dbReference type="ARBA" id="ARBA00022750"/>
    </source>
</evidence>
<feature type="domain" description="CCHC-type" evidence="9">
    <location>
        <begin position="426"/>
        <end position="442"/>
    </location>
</feature>
<dbReference type="AlphaFoldDB" id="A0A8J6HCW1"/>
<dbReference type="InterPro" id="IPR036875">
    <property type="entry name" value="Znf_CCHC_sf"/>
</dbReference>
<dbReference type="CDD" id="cd09274">
    <property type="entry name" value="RNase_HI_RT_Ty3"/>
    <property type="match status" value="1"/>
</dbReference>
<keyword evidence="3" id="KW-0064">Aspartyl protease</keyword>
<dbReference type="PROSITE" id="PS50158">
    <property type="entry name" value="ZF_CCHC"/>
    <property type="match status" value="1"/>
</dbReference>
<protein>
    <recommendedName>
        <fullName evidence="1">RNA-directed DNA polymerase</fullName>
        <ecNumber evidence="1">2.7.7.49</ecNumber>
    </recommendedName>
</protein>
<dbReference type="InterPro" id="IPR001878">
    <property type="entry name" value="Znf_CCHC"/>
</dbReference>
<evidence type="ECO:0000256" key="1">
    <source>
        <dbReference type="ARBA" id="ARBA00012493"/>
    </source>
</evidence>
<feature type="transmembrane region" description="Helical" evidence="8">
    <location>
        <begin position="799"/>
        <end position="821"/>
    </location>
</feature>
<dbReference type="GO" id="GO:0004190">
    <property type="term" value="F:aspartic-type endopeptidase activity"/>
    <property type="evidence" value="ECO:0007669"/>
    <property type="project" value="UniProtKB-KW"/>
</dbReference>
<name>A0A8J6HCW1_TENMO</name>
<comment type="caution">
    <text evidence="10">The sequence shown here is derived from an EMBL/GenBank/DDBJ whole genome shotgun (WGS) entry which is preliminary data.</text>
</comment>
<dbReference type="SMART" id="SM00343">
    <property type="entry name" value="ZnF_C2HC"/>
    <property type="match status" value="2"/>
</dbReference>
<evidence type="ECO:0000256" key="8">
    <source>
        <dbReference type="SAM" id="Phobius"/>
    </source>
</evidence>
<dbReference type="InterPro" id="IPR041577">
    <property type="entry name" value="RT_RNaseH_2"/>
</dbReference>
<dbReference type="PANTHER" id="PTHR37984:SF5">
    <property type="entry name" value="PROTEIN NYNRIN-LIKE"/>
    <property type="match status" value="1"/>
</dbReference>
<keyword evidence="6" id="KW-0863">Zinc-finger</keyword>
<keyword evidence="3" id="KW-0378">Hydrolase</keyword>
<evidence type="ECO:0000313" key="10">
    <source>
        <dbReference type="EMBL" id="KAH0812082.1"/>
    </source>
</evidence>
<feature type="transmembrane region" description="Helical" evidence="8">
    <location>
        <begin position="767"/>
        <end position="787"/>
    </location>
</feature>
<dbReference type="GO" id="GO:0006508">
    <property type="term" value="P:proteolysis"/>
    <property type="evidence" value="ECO:0007669"/>
    <property type="project" value="UniProtKB-KW"/>
</dbReference>
<dbReference type="Pfam" id="PF17919">
    <property type="entry name" value="RT_RNaseH_2"/>
    <property type="match status" value="1"/>
</dbReference>
<evidence type="ECO:0000256" key="6">
    <source>
        <dbReference type="PROSITE-ProRule" id="PRU00047"/>
    </source>
</evidence>
<dbReference type="GO" id="GO:0003964">
    <property type="term" value="F:RNA-directed DNA polymerase activity"/>
    <property type="evidence" value="ECO:0007669"/>
    <property type="project" value="UniProtKB-EC"/>
</dbReference>
<evidence type="ECO:0000256" key="7">
    <source>
        <dbReference type="SAM" id="MobiDB-lite"/>
    </source>
</evidence>
<keyword evidence="6" id="KW-0479">Metal-binding</keyword>
<dbReference type="FunFam" id="3.30.70.270:FF:000020">
    <property type="entry name" value="Transposon Tf2-6 polyprotein-like Protein"/>
    <property type="match status" value="1"/>
</dbReference>
<keyword evidence="4" id="KW-0238">DNA-binding</keyword>
<organism evidence="10 11">
    <name type="scientific">Tenebrio molitor</name>
    <name type="common">Yellow mealworm beetle</name>
    <dbReference type="NCBI Taxonomy" id="7067"/>
    <lineage>
        <taxon>Eukaryota</taxon>
        <taxon>Metazoa</taxon>
        <taxon>Ecdysozoa</taxon>
        <taxon>Arthropoda</taxon>
        <taxon>Hexapoda</taxon>
        <taxon>Insecta</taxon>
        <taxon>Pterygota</taxon>
        <taxon>Neoptera</taxon>
        <taxon>Endopterygota</taxon>
        <taxon>Coleoptera</taxon>
        <taxon>Polyphaga</taxon>
        <taxon>Cucujiformia</taxon>
        <taxon>Tenebrionidae</taxon>
        <taxon>Tenebrio</taxon>
    </lineage>
</organism>
<keyword evidence="6" id="KW-0862">Zinc</keyword>
<dbReference type="InterPro" id="IPR043128">
    <property type="entry name" value="Rev_trsase/Diguanyl_cyclase"/>
</dbReference>
<dbReference type="InterPro" id="IPR050951">
    <property type="entry name" value="Retrovirus_Pol_polyprotein"/>
</dbReference>
<dbReference type="Gene3D" id="4.10.60.10">
    <property type="entry name" value="Zinc finger, CCHC-type"/>
    <property type="match status" value="1"/>
</dbReference>
<dbReference type="Proteomes" id="UP000719412">
    <property type="component" value="Unassembled WGS sequence"/>
</dbReference>
<keyword evidence="8" id="KW-0472">Membrane</keyword>
<evidence type="ECO:0000256" key="4">
    <source>
        <dbReference type="ARBA" id="ARBA00023125"/>
    </source>
</evidence>
<dbReference type="EMBL" id="JABDTM020026307">
    <property type="protein sequence ID" value="KAH0812082.1"/>
    <property type="molecule type" value="Genomic_DNA"/>
</dbReference>
<keyword evidence="8" id="KW-1133">Transmembrane helix</keyword>
<dbReference type="InterPro" id="IPR043502">
    <property type="entry name" value="DNA/RNA_pol_sf"/>
</dbReference>
<reference evidence="10" key="1">
    <citation type="journal article" date="2020" name="J Insects Food Feed">
        <title>The yellow mealworm (Tenebrio molitor) genome: a resource for the emerging insects as food and feed industry.</title>
        <authorList>
            <person name="Eriksson T."/>
            <person name="Andere A."/>
            <person name="Kelstrup H."/>
            <person name="Emery V."/>
            <person name="Picard C."/>
        </authorList>
    </citation>
    <scope>NUCLEOTIDE SEQUENCE</scope>
    <source>
        <strain evidence="10">Stoneville</strain>
        <tissue evidence="10">Whole head</tissue>
    </source>
</reference>
<dbReference type="GO" id="GO:0003677">
    <property type="term" value="F:DNA binding"/>
    <property type="evidence" value="ECO:0007669"/>
    <property type="project" value="UniProtKB-KW"/>
</dbReference>
<dbReference type="SUPFAM" id="SSF56672">
    <property type="entry name" value="DNA/RNA polymerases"/>
    <property type="match status" value="1"/>
</dbReference>
<keyword evidence="8" id="KW-0812">Transmembrane</keyword>
<dbReference type="Gene3D" id="3.30.70.270">
    <property type="match status" value="1"/>
</dbReference>
<keyword evidence="2" id="KW-0645">Protease</keyword>
<dbReference type="PANTHER" id="PTHR37984">
    <property type="entry name" value="PROTEIN CBG26694"/>
    <property type="match status" value="1"/>
</dbReference>
<proteinExistence type="predicted"/>
<keyword evidence="11" id="KW-1185">Reference proteome</keyword>
<dbReference type="EC" id="2.7.7.49" evidence="1"/>
<feature type="region of interest" description="Disordered" evidence="7">
    <location>
        <begin position="380"/>
        <end position="402"/>
    </location>
</feature>
<keyword evidence="5" id="KW-0511">Multifunctional enzyme</keyword>
<evidence type="ECO:0000313" key="11">
    <source>
        <dbReference type="Proteomes" id="UP000719412"/>
    </source>
</evidence>
<evidence type="ECO:0000259" key="9">
    <source>
        <dbReference type="PROSITE" id="PS50158"/>
    </source>
</evidence>
<sequence>MSKIFGTIGAIGNILKHHRNRKEAASVGPGALSRAEGRAAVAAVYPGSPPAVLACSVINRRLFCALLSPHDRGTPTVPSLSSHLHLLQSSLQWSCGVSCTFARFNAVFHLTRKLLHLDFTSAPDLLPNPKNRNEKDFISDREVMIRSMKWLALCVLAVVLITLAVADGEIWEEDDHEVLIRSERGAKNRAYCTYRIEILNLSGFGNDILLMSFPLVHTLKKPFSEVFMHFLEQGDGDPGNLNLNILLNDVQELGAIRENKGLQERAGQLRSSLREMSRPGKFSLKRRRRAFDKYFIPNKNVIFERYKFNSRTEREGESVDSFVTALHGLAEYCEYGALKEELIRDRIVVGMSDTKTSETIQLRGEVQLAEENKTIAAVSSNKWSTSKQQSNSKVNAKPSTSNSNVECSYCGRRMHERDKCPAKEAKCHLCGKKGHYSRVCRKKKEVKSITVESSNGNEANELFLGSIWKGGINKRCQGHLVGHVSQLENLNIETIAVQYPGIFNGLGVYKDEIKININSDAEPFVQSVPRLGVIVPVEEHTSWVAPIVVVPKEFFSQKFTSILSDIKESVVIHIDDILVHAATRKDHDEKLKEVLKRIYDAGMSLNRGKCPTNKKEVLQILGMINFVDKFIPQKSHLLEPLTALLRKGVEFVWEIAQQKALDEAKHILTKTPNLSFFDLDKQIIVSADASSFGLGAALFEVNSEGVREVVAFASRTLTKTESRYAQIEKEALGLTWACEKFKEYIMGLNVVLETDHKPLLADKLSKLTYIKMFKLFVFLALVAFALATPKAEPQFYSGLYGGYAGLGYSSLGYGYAAPYAYGSLGYGYY</sequence>
<accession>A0A8J6HCW1</accession>
<evidence type="ECO:0000256" key="5">
    <source>
        <dbReference type="ARBA" id="ARBA00023268"/>
    </source>
</evidence>
<evidence type="ECO:0000256" key="2">
    <source>
        <dbReference type="ARBA" id="ARBA00022670"/>
    </source>
</evidence>
<dbReference type="GO" id="GO:0008270">
    <property type="term" value="F:zinc ion binding"/>
    <property type="evidence" value="ECO:0007669"/>
    <property type="project" value="UniProtKB-KW"/>
</dbReference>
<gene>
    <name evidence="10" type="ORF">GEV33_010709</name>
</gene>
<dbReference type="SUPFAM" id="SSF57756">
    <property type="entry name" value="Retrovirus zinc finger-like domains"/>
    <property type="match status" value="1"/>
</dbReference>